<dbReference type="Gene3D" id="1.10.10.10">
    <property type="entry name" value="Winged helix-like DNA-binding domain superfamily/Winged helix DNA-binding domain"/>
    <property type="match status" value="1"/>
</dbReference>
<dbReference type="InterPro" id="IPR000524">
    <property type="entry name" value="Tscrpt_reg_HTH_GntR"/>
</dbReference>
<dbReference type="PRINTS" id="PR00035">
    <property type="entry name" value="HTHGNTR"/>
</dbReference>
<gene>
    <name evidence="5" type="ORF">HMF8227_01507</name>
</gene>
<dbReference type="PANTHER" id="PTHR44846">
    <property type="entry name" value="MANNOSYL-D-GLYCERATE TRANSPORT/METABOLISM SYSTEM REPRESSOR MNGR-RELATED"/>
    <property type="match status" value="1"/>
</dbReference>
<dbReference type="InterPro" id="IPR011663">
    <property type="entry name" value="UTRA"/>
</dbReference>
<dbReference type="SMART" id="SM00866">
    <property type="entry name" value="UTRA"/>
    <property type="match status" value="1"/>
</dbReference>
<evidence type="ECO:0000256" key="3">
    <source>
        <dbReference type="ARBA" id="ARBA00023163"/>
    </source>
</evidence>
<dbReference type="SMART" id="SM00345">
    <property type="entry name" value="HTH_GNTR"/>
    <property type="match status" value="1"/>
</dbReference>
<evidence type="ECO:0000313" key="5">
    <source>
        <dbReference type="EMBL" id="AWL11982.1"/>
    </source>
</evidence>
<name>A0A2S2E392_9ALTE</name>
<dbReference type="Proteomes" id="UP000245728">
    <property type="component" value="Chromosome"/>
</dbReference>
<evidence type="ECO:0000256" key="2">
    <source>
        <dbReference type="ARBA" id="ARBA00023125"/>
    </source>
</evidence>
<keyword evidence="6" id="KW-1185">Reference proteome</keyword>
<dbReference type="RefSeq" id="WP_109339592.1">
    <property type="nucleotide sequence ID" value="NZ_CP029347.1"/>
</dbReference>
<dbReference type="GO" id="GO:0003700">
    <property type="term" value="F:DNA-binding transcription factor activity"/>
    <property type="evidence" value="ECO:0007669"/>
    <property type="project" value="InterPro"/>
</dbReference>
<dbReference type="GO" id="GO:0045892">
    <property type="term" value="P:negative regulation of DNA-templated transcription"/>
    <property type="evidence" value="ECO:0007669"/>
    <property type="project" value="TreeGrafter"/>
</dbReference>
<dbReference type="OrthoDB" id="1040417at2"/>
<dbReference type="AlphaFoldDB" id="A0A2S2E392"/>
<evidence type="ECO:0000256" key="1">
    <source>
        <dbReference type="ARBA" id="ARBA00023015"/>
    </source>
</evidence>
<protein>
    <submittedName>
        <fullName evidence="5">HTH-type transcriptional repressor PhnF</fullName>
    </submittedName>
</protein>
<dbReference type="Gene3D" id="3.40.1410.10">
    <property type="entry name" value="Chorismate lyase-like"/>
    <property type="match status" value="1"/>
</dbReference>
<reference evidence="5 6" key="1">
    <citation type="submission" date="2018-05" db="EMBL/GenBank/DDBJ databases">
        <title>Salinimonas sp. HMF8227 Genome sequencing and assembly.</title>
        <authorList>
            <person name="Kang H."/>
            <person name="Kang J."/>
            <person name="Cha I."/>
            <person name="Kim H."/>
            <person name="Joh K."/>
        </authorList>
    </citation>
    <scope>NUCLEOTIDE SEQUENCE [LARGE SCALE GENOMIC DNA]</scope>
    <source>
        <strain evidence="5 6">HMF8227</strain>
    </source>
</reference>
<dbReference type="SUPFAM" id="SSF46785">
    <property type="entry name" value="Winged helix' DNA-binding domain"/>
    <property type="match status" value="1"/>
</dbReference>
<dbReference type="PANTHER" id="PTHR44846:SF1">
    <property type="entry name" value="MANNOSYL-D-GLYCERATE TRANSPORT_METABOLISM SYSTEM REPRESSOR MNGR-RELATED"/>
    <property type="match status" value="1"/>
</dbReference>
<dbReference type="GO" id="GO:0003677">
    <property type="term" value="F:DNA binding"/>
    <property type="evidence" value="ECO:0007669"/>
    <property type="project" value="UniProtKB-KW"/>
</dbReference>
<organism evidence="5 6">
    <name type="scientific">Saliniradius amylolyticus</name>
    <dbReference type="NCBI Taxonomy" id="2183582"/>
    <lineage>
        <taxon>Bacteria</taxon>
        <taxon>Pseudomonadati</taxon>
        <taxon>Pseudomonadota</taxon>
        <taxon>Gammaproteobacteria</taxon>
        <taxon>Alteromonadales</taxon>
        <taxon>Alteromonadaceae</taxon>
        <taxon>Saliniradius</taxon>
    </lineage>
</organism>
<proteinExistence type="predicted"/>
<dbReference type="KEGG" id="salh:HMF8227_01507"/>
<evidence type="ECO:0000259" key="4">
    <source>
        <dbReference type="PROSITE" id="PS50949"/>
    </source>
</evidence>
<dbReference type="Pfam" id="PF00392">
    <property type="entry name" value="GntR"/>
    <property type="match status" value="1"/>
</dbReference>
<keyword evidence="1" id="KW-0805">Transcription regulation</keyword>
<keyword evidence="3" id="KW-0804">Transcription</keyword>
<dbReference type="EMBL" id="CP029347">
    <property type="protein sequence ID" value="AWL11982.1"/>
    <property type="molecule type" value="Genomic_DNA"/>
</dbReference>
<dbReference type="PROSITE" id="PS50949">
    <property type="entry name" value="HTH_GNTR"/>
    <property type="match status" value="1"/>
</dbReference>
<sequence>MARTAKQQRLLAELIRIADRQAPGTRLPAERELSDTLGVSRDTLRRVLKEAEKDGHVEIRQGAGIFIRPKPLSQKLRLMSFTEEMRQRGLTPSSEMLFNDMVQAAIKVARKLNVQPGAELFLLRRLRLADNSPVAIERVYLPRAIFPQLQTKQLASGSLYELLYEQYETLAHSARQSIEATVVTEEEAELLQIPPFSPALLVERTVSDEQGRTIEYAKSIYRADKYRFDVAVERSGTQIATVYEQ</sequence>
<dbReference type="InterPro" id="IPR050679">
    <property type="entry name" value="Bact_HTH_transcr_reg"/>
</dbReference>
<feature type="domain" description="HTH gntR-type" evidence="4">
    <location>
        <begin position="1"/>
        <end position="70"/>
    </location>
</feature>
<keyword evidence="2" id="KW-0238">DNA-binding</keyword>
<dbReference type="Pfam" id="PF07702">
    <property type="entry name" value="UTRA"/>
    <property type="match status" value="1"/>
</dbReference>
<dbReference type="SUPFAM" id="SSF64288">
    <property type="entry name" value="Chorismate lyase-like"/>
    <property type="match status" value="1"/>
</dbReference>
<dbReference type="InterPro" id="IPR036388">
    <property type="entry name" value="WH-like_DNA-bd_sf"/>
</dbReference>
<dbReference type="InterPro" id="IPR036390">
    <property type="entry name" value="WH_DNA-bd_sf"/>
</dbReference>
<dbReference type="InterPro" id="IPR028978">
    <property type="entry name" value="Chorismate_lyase_/UTRA_dom_sf"/>
</dbReference>
<dbReference type="CDD" id="cd07377">
    <property type="entry name" value="WHTH_GntR"/>
    <property type="match status" value="1"/>
</dbReference>
<accession>A0A2S2E392</accession>
<evidence type="ECO:0000313" key="6">
    <source>
        <dbReference type="Proteomes" id="UP000245728"/>
    </source>
</evidence>